<dbReference type="HOGENOM" id="CLU_108890_0_0_11"/>
<gene>
    <name evidence="2" type="ORF">MVAC_06802</name>
</gene>
<dbReference type="AlphaFoldDB" id="K0UVD5"/>
<dbReference type="RefSeq" id="WP_003930986.1">
    <property type="nucleotide sequence ID" value="NZ_JH814692.1"/>
</dbReference>
<dbReference type="EMBL" id="ALQA01000010">
    <property type="protein sequence ID" value="EJZ11147.1"/>
    <property type="molecule type" value="Genomic_DNA"/>
</dbReference>
<sequence>MARTVHATIAALALALAGCGADTADTGGSSAPPATQADDQRQIRELVEAQAEAFSGGDWETLAELTCAKFRDRAADPAAHLIPPIDTFGSREEVTSLTVPQMSELLAEQFGGAVPAETLDRAARALVAYDEPAYRVAMLDLMTEATTLSVEGVDNIVVDGDSATADVTVTRAMGDSAPQTSTDTTPFVREDGRWLDCTDMGAA</sequence>
<feature type="signal peptide" evidence="1">
    <location>
        <begin position="1"/>
        <end position="24"/>
    </location>
</feature>
<keyword evidence="1" id="KW-0732">Signal</keyword>
<name>K0UVD5_MYCVA</name>
<organism evidence="2 3">
    <name type="scientific">Mycolicibacterium vaccae ATCC 25954</name>
    <dbReference type="NCBI Taxonomy" id="1194972"/>
    <lineage>
        <taxon>Bacteria</taxon>
        <taxon>Bacillati</taxon>
        <taxon>Actinomycetota</taxon>
        <taxon>Actinomycetes</taxon>
        <taxon>Mycobacteriales</taxon>
        <taxon>Mycobacteriaceae</taxon>
        <taxon>Mycolicibacterium</taxon>
    </lineage>
</organism>
<feature type="chain" id="PRO_5003838718" description="Nuclear transport factor 2 family protein" evidence="1">
    <location>
        <begin position="25"/>
        <end position="203"/>
    </location>
</feature>
<evidence type="ECO:0000256" key="1">
    <source>
        <dbReference type="SAM" id="SignalP"/>
    </source>
</evidence>
<dbReference type="SUPFAM" id="SSF54427">
    <property type="entry name" value="NTF2-like"/>
    <property type="match status" value="1"/>
</dbReference>
<comment type="caution">
    <text evidence="2">The sequence shown here is derived from an EMBL/GenBank/DDBJ whole genome shotgun (WGS) entry which is preliminary data.</text>
</comment>
<dbReference type="eggNOG" id="ENOG50320Q7">
    <property type="taxonomic scope" value="Bacteria"/>
</dbReference>
<accession>K0UVD5</accession>
<keyword evidence="3" id="KW-1185">Reference proteome</keyword>
<evidence type="ECO:0000313" key="3">
    <source>
        <dbReference type="Proteomes" id="UP000006072"/>
    </source>
</evidence>
<proteinExistence type="predicted"/>
<reference evidence="2 3" key="1">
    <citation type="journal article" date="2012" name="J. Bacteriol.">
        <title>Complete Genome Sequence of Mycobacterium vaccae Type Strain ATCC 25954.</title>
        <authorList>
            <person name="Ho Y.S."/>
            <person name="Adroub S.A."/>
            <person name="Abadi M."/>
            <person name="Al Alwan B."/>
            <person name="Alkhateeb R."/>
            <person name="Gao G."/>
            <person name="Ragab A."/>
            <person name="Ali S."/>
            <person name="van Soolingen D."/>
            <person name="Bitter W."/>
            <person name="Pain A."/>
            <person name="Abdallah A.M."/>
        </authorList>
    </citation>
    <scope>NUCLEOTIDE SEQUENCE [LARGE SCALE GENOMIC DNA]</scope>
    <source>
        <strain evidence="2 3">ATCC 25954</strain>
    </source>
</reference>
<evidence type="ECO:0000313" key="2">
    <source>
        <dbReference type="EMBL" id="EJZ11147.1"/>
    </source>
</evidence>
<dbReference type="PATRIC" id="fig|1194972.3.peg.1369"/>
<dbReference type="Proteomes" id="UP000006072">
    <property type="component" value="Unassembled WGS sequence"/>
</dbReference>
<protein>
    <recommendedName>
        <fullName evidence="4">Nuclear transport factor 2 family protein</fullName>
    </recommendedName>
</protein>
<dbReference type="InterPro" id="IPR032710">
    <property type="entry name" value="NTF2-like_dom_sf"/>
</dbReference>
<dbReference type="PROSITE" id="PS51257">
    <property type="entry name" value="PROKAR_LIPOPROTEIN"/>
    <property type="match status" value="1"/>
</dbReference>
<evidence type="ECO:0008006" key="4">
    <source>
        <dbReference type="Google" id="ProtNLM"/>
    </source>
</evidence>